<keyword evidence="2" id="KW-1185">Reference proteome</keyword>
<dbReference type="GO" id="GO:0019441">
    <property type="term" value="P:L-tryptophan catabolic process to kynurenine"/>
    <property type="evidence" value="ECO:0007669"/>
    <property type="project" value="InterPro"/>
</dbReference>
<evidence type="ECO:0000313" key="2">
    <source>
        <dbReference type="Proteomes" id="UP000294746"/>
    </source>
</evidence>
<dbReference type="Proteomes" id="UP000294746">
    <property type="component" value="Unassembled WGS sequence"/>
</dbReference>
<gene>
    <name evidence="1" type="ORF">EDD57_12734</name>
</gene>
<reference evidence="1 2" key="1">
    <citation type="submission" date="2019-03" db="EMBL/GenBank/DDBJ databases">
        <title>Genomic Encyclopedia of Type Strains, Phase IV (KMG-IV): sequencing the most valuable type-strain genomes for metagenomic binning, comparative biology and taxonomic classification.</title>
        <authorList>
            <person name="Goeker M."/>
        </authorList>
    </citation>
    <scope>NUCLEOTIDE SEQUENCE [LARGE SCALE GENOMIC DNA]</scope>
    <source>
        <strain evidence="1 2">DSM 46831</strain>
    </source>
</reference>
<dbReference type="OrthoDB" id="2522838at2"/>
<dbReference type="InterPro" id="IPR037217">
    <property type="entry name" value="Trp/Indoleamine_2_3_dOase-like"/>
</dbReference>
<dbReference type="Pfam" id="PF08933">
    <property type="entry name" value="PrnB"/>
    <property type="match status" value="1"/>
</dbReference>
<dbReference type="AlphaFoldDB" id="A0A4R2RT93"/>
<dbReference type="GO" id="GO:0020037">
    <property type="term" value="F:heme binding"/>
    <property type="evidence" value="ECO:0007669"/>
    <property type="project" value="InterPro"/>
</dbReference>
<dbReference type="SUPFAM" id="SSF140959">
    <property type="entry name" value="Indolic compounds 2,3-dioxygenase-like"/>
    <property type="match status" value="1"/>
</dbReference>
<dbReference type="InterPro" id="IPR015029">
    <property type="entry name" value="PrnB"/>
</dbReference>
<accession>A0A4R2RT93</accession>
<dbReference type="GO" id="GO:0046872">
    <property type="term" value="F:metal ion binding"/>
    <property type="evidence" value="ECO:0007669"/>
    <property type="project" value="InterPro"/>
</dbReference>
<dbReference type="Gene3D" id="1.20.58.480">
    <property type="match status" value="1"/>
</dbReference>
<sequence>MNVADPSWMHVDPLFPLGEFSHYVVERLPKHNMNDEFEQVAKGNHLLPNIYTIHKIAFYTSFEVRIRSMGDLGIYLVSCLRAGIPMEKLSPIYGALCVLSPTTGVVPRDTYCSYATHNSEEAMRTFTGHESEIGFIRQHQRSDEALMPAVDHLLQLQTTNDGMNCGESLTIIRDCIKKLIDENKNVHQAVDPVFFIKYFREYFFPIEINGKMLNAPSGVHLANIIILDIGIGSADARYLDTTDELMDYLEPIERLKINQTKALPSLKEKFIQEYEETKGANRKELDLLMEIYKYMRIYRYVHQGLVTRYIRKQDTNVKFGTGGFPFDEFLEERIQIVKRAEEDVRKAFAQVGE</sequence>
<protein>
    <submittedName>
        <fullName evidence="1">Uncharacterized protein DUF1864</fullName>
    </submittedName>
</protein>
<dbReference type="RefSeq" id="WP_131849186.1">
    <property type="nucleotide sequence ID" value="NZ_SLXV01000027.1"/>
</dbReference>
<evidence type="ECO:0000313" key="1">
    <source>
        <dbReference type="EMBL" id="TCP66099.1"/>
    </source>
</evidence>
<dbReference type="EMBL" id="SLXV01000027">
    <property type="protein sequence ID" value="TCP66099.1"/>
    <property type="molecule type" value="Genomic_DNA"/>
</dbReference>
<dbReference type="Gene3D" id="1.20.58.1320">
    <property type="match status" value="1"/>
</dbReference>
<name>A0A4R2RT93_9BACL</name>
<organism evidence="1 2">
    <name type="scientific">Baia soyae</name>
    <dbReference type="NCBI Taxonomy" id="1544746"/>
    <lineage>
        <taxon>Bacteria</taxon>
        <taxon>Bacillati</taxon>
        <taxon>Bacillota</taxon>
        <taxon>Bacilli</taxon>
        <taxon>Bacillales</taxon>
        <taxon>Thermoactinomycetaceae</taxon>
        <taxon>Baia</taxon>
    </lineage>
</organism>
<proteinExistence type="predicted"/>
<comment type="caution">
    <text evidence="1">The sequence shown here is derived from an EMBL/GenBank/DDBJ whole genome shotgun (WGS) entry which is preliminary data.</text>
</comment>